<name>A0A1I7ZT85_9BILA</name>
<evidence type="ECO:0000313" key="2">
    <source>
        <dbReference type="WBParaSite" id="L893_g29576.t1"/>
    </source>
</evidence>
<dbReference type="WBParaSite" id="L893_g29576.t1">
    <property type="protein sequence ID" value="L893_g29576.t1"/>
    <property type="gene ID" value="L893_g29576"/>
</dbReference>
<proteinExistence type="predicted"/>
<evidence type="ECO:0000313" key="1">
    <source>
        <dbReference type="Proteomes" id="UP000095287"/>
    </source>
</evidence>
<organism evidence="1 2">
    <name type="scientific">Steinernema glaseri</name>
    <dbReference type="NCBI Taxonomy" id="37863"/>
    <lineage>
        <taxon>Eukaryota</taxon>
        <taxon>Metazoa</taxon>
        <taxon>Ecdysozoa</taxon>
        <taxon>Nematoda</taxon>
        <taxon>Chromadorea</taxon>
        <taxon>Rhabditida</taxon>
        <taxon>Tylenchina</taxon>
        <taxon>Panagrolaimomorpha</taxon>
        <taxon>Strongyloidoidea</taxon>
        <taxon>Steinernematidae</taxon>
        <taxon>Steinernema</taxon>
    </lineage>
</organism>
<dbReference type="AlphaFoldDB" id="A0A1I7ZT85"/>
<reference evidence="2" key="1">
    <citation type="submission" date="2016-11" db="UniProtKB">
        <authorList>
            <consortium name="WormBaseParasite"/>
        </authorList>
    </citation>
    <scope>IDENTIFICATION</scope>
</reference>
<dbReference type="Proteomes" id="UP000095287">
    <property type="component" value="Unplaced"/>
</dbReference>
<keyword evidence="1" id="KW-1185">Reference proteome</keyword>
<protein>
    <submittedName>
        <fullName evidence="2">ATP synthase subunit f, mitochondrial</fullName>
    </submittedName>
</protein>
<accession>A0A1I7ZT85</accession>
<sequence length="97" mass="10741">MFRNYLPRLFPNPIIPTIGARATVSWLTSFASISDKRLPASPTPGSSVQWQPSAKLFGKYFLYKAVLIGLIPGKPRQGQEALLTNADVLTLLMLYAF</sequence>